<accession>A0A7S3BZ93</accession>
<organism evidence="1">
    <name type="scientific">Haptolina ericina</name>
    <dbReference type="NCBI Taxonomy" id="156174"/>
    <lineage>
        <taxon>Eukaryota</taxon>
        <taxon>Haptista</taxon>
        <taxon>Haptophyta</taxon>
        <taxon>Prymnesiophyceae</taxon>
        <taxon>Prymnesiales</taxon>
        <taxon>Prymnesiaceae</taxon>
        <taxon>Haptolina</taxon>
    </lineage>
</organism>
<name>A0A7S3BZ93_9EUKA</name>
<protein>
    <submittedName>
        <fullName evidence="1">Uncharacterized protein</fullName>
    </submittedName>
</protein>
<evidence type="ECO:0000313" key="1">
    <source>
        <dbReference type="EMBL" id="CAE0149483.1"/>
    </source>
</evidence>
<gene>
    <name evidence="1" type="ORF">HERI1096_LOCUS37929</name>
</gene>
<dbReference type="AlphaFoldDB" id="A0A7S3BZ93"/>
<dbReference type="EMBL" id="HBHX01068644">
    <property type="protein sequence ID" value="CAE0149483.1"/>
    <property type="molecule type" value="Transcribed_RNA"/>
</dbReference>
<reference evidence="1" key="1">
    <citation type="submission" date="2021-01" db="EMBL/GenBank/DDBJ databases">
        <authorList>
            <person name="Corre E."/>
            <person name="Pelletier E."/>
            <person name="Niang G."/>
            <person name="Scheremetjew M."/>
            <person name="Finn R."/>
            <person name="Kale V."/>
            <person name="Holt S."/>
            <person name="Cochrane G."/>
            <person name="Meng A."/>
            <person name="Brown T."/>
            <person name="Cohen L."/>
        </authorList>
    </citation>
    <scope>NUCLEOTIDE SEQUENCE</scope>
    <source>
        <strain evidence="1">CCMP281</strain>
    </source>
</reference>
<sequence>MLIHRASETGGHGRDSNRMIAAAHHTTYDSSPHTRALRSAKGWTIMINAALSDPGKWVPVDSCMCNSTVDPYALWRVGTGLWRLGGAWAFIPVVVWVQTQVDPCGSHLPLHLRPGMLLHAAQDPASLMAPIASFIIRTKTFTLF</sequence>
<proteinExistence type="predicted"/>